<gene>
    <name evidence="2" type="ORF">METZ01_LOCUS257891</name>
</gene>
<dbReference type="AlphaFoldDB" id="A0A382J0V6"/>
<name>A0A382J0V6_9ZZZZ</name>
<organism evidence="2">
    <name type="scientific">marine metagenome</name>
    <dbReference type="NCBI Taxonomy" id="408172"/>
    <lineage>
        <taxon>unclassified sequences</taxon>
        <taxon>metagenomes</taxon>
        <taxon>ecological metagenomes</taxon>
    </lineage>
</organism>
<evidence type="ECO:0000313" key="2">
    <source>
        <dbReference type="EMBL" id="SVC05037.1"/>
    </source>
</evidence>
<feature type="coiled-coil region" evidence="1">
    <location>
        <begin position="5"/>
        <end position="32"/>
    </location>
</feature>
<dbReference type="EMBL" id="UINC01070694">
    <property type="protein sequence ID" value="SVC05037.1"/>
    <property type="molecule type" value="Genomic_DNA"/>
</dbReference>
<evidence type="ECO:0000256" key="1">
    <source>
        <dbReference type="SAM" id="Coils"/>
    </source>
</evidence>
<accession>A0A382J0V6</accession>
<keyword evidence="1" id="KW-0175">Coiled coil</keyword>
<protein>
    <submittedName>
        <fullName evidence="2">Uncharacterized protein</fullName>
    </submittedName>
</protein>
<sequence>MIPNKENIKHKINQLDYEIKMLENKINEMSWQRTKYQQFYEKCSAGKNNSKSV</sequence>
<reference evidence="2" key="1">
    <citation type="submission" date="2018-05" db="EMBL/GenBank/DDBJ databases">
        <authorList>
            <person name="Lanie J.A."/>
            <person name="Ng W.-L."/>
            <person name="Kazmierczak K.M."/>
            <person name="Andrzejewski T.M."/>
            <person name="Davidsen T.M."/>
            <person name="Wayne K.J."/>
            <person name="Tettelin H."/>
            <person name="Glass J.I."/>
            <person name="Rusch D."/>
            <person name="Podicherti R."/>
            <person name="Tsui H.-C.T."/>
            <person name="Winkler M.E."/>
        </authorList>
    </citation>
    <scope>NUCLEOTIDE SEQUENCE</scope>
</reference>
<proteinExistence type="predicted"/>